<dbReference type="OrthoDB" id="9804563at2"/>
<dbReference type="PANTHER" id="PTHR43046">
    <property type="entry name" value="GDP-MANNOSE MANNOSYL HYDROLASE"/>
    <property type="match status" value="1"/>
</dbReference>
<dbReference type="PROSITE" id="PS51462">
    <property type="entry name" value="NUDIX"/>
    <property type="match status" value="1"/>
</dbReference>
<dbReference type="InterPro" id="IPR015797">
    <property type="entry name" value="NUDIX_hydrolase-like_dom_sf"/>
</dbReference>
<dbReference type="InterPro" id="IPR000086">
    <property type="entry name" value="NUDIX_hydrolase_dom"/>
</dbReference>
<dbReference type="PROSITE" id="PS00893">
    <property type="entry name" value="NUDIX_BOX"/>
    <property type="match status" value="1"/>
</dbReference>
<evidence type="ECO:0000259" key="4">
    <source>
        <dbReference type="PROSITE" id="PS51462"/>
    </source>
</evidence>
<dbReference type="EMBL" id="NOII01000021">
    <property type="protein sequence ID" value="OYD56286.1"/>
    <property type="molecule type" value="Genomic_DNA"/>
</dbReference>
<dbReference type="SUPFAM" id="SSF55811">
    <property type="entry name" value="Nudix"/>
    <property type="match status" value="1"/>
</dbReference>
<dbReference type="PANTHER" id="PTHR43046:SF2">
    <property type="entry name" value="8-OXO-DGTP DIPHOSPHATASE-RELATED"/>
    <property type="match status" value="1"/>
</dbReference>
<evidence type="ECO:0000256" key="3">
    <source>
        <dbReference type="RuleBase" id="RU003476"/>
    </source>
</evidence>
<sequence length="138" mass="15643">METWVGAACICIQDSKLLMVLQGKKDEDKKWTIPSGGLESYETIEQCCIREVFEETGYAVELTEKLHVKRGITFGVPVEVHYYKGRVLSGVPVIQDPDELIYEIRWVDAAELCKLSLSFPEDKELLLQLLGEARDHAV</sequence>
<accession>A0A235F4Q8</accession>
<evidence type="ECO:0000256" key="1">
    <source>
        <dbReference type="ARBA" id="ARBA00001946"/>
    </source>
</evidence>
<comment type="cofactor">
    <cofactor evidence="1">
        <name>Mg(2+)</name>
        <dbReference type="ChEBI" id="CHEBI:18420"/>
    </cofactor>
</comment>
<evidence type="ECO:0000313" key="6">
    <source>
        <dbReference type="Proteomes" id="UP000215059"/>
    </source>
</evidence>
<keyword evidence="6" id="KW-1185">Reference proteome</keyword>
<gene>
    <name evidence="5" type="ORF">CGZ90_18215</name>
</gene>
<dbReference type="Proteomes" id="UP000215059">
    <property type="component" value="Unassembled WGS sequence"/>
</dbReference>
<reference evidence="5 6" key="1">
    <citation type="submission" date="2017-07" db="EMBL/GenBank/DDBJ databases">
        <title>Fictibacillus sp. nov. GDSW-R2A3 Genome sequencing and assembly.</title>
        <authorList>
            <person name="Mayilraj S."/>
        </authorList>
    </citation>
    <scope>NUCLEOTIDE SEQUENCE [LARGE SCALE GENOMIC DNA]</scope>
    <source>
        <strain evidence="5 6">GDSW-R2A3</strain>
    </source>
</reference>
<dbReference type="InterPro" id="IPR020476">
    <property type="entry name" value="Nudix_hydrolase"/>
</dbReference>
<dbReference type="PRINTS" id="PR00502">
    <property type="entry name" value="NUDIXFAMILY"/>
</dbReference>
<dbReference type="AlphaFoldDB" id="A0A235F4Q8"/>
<keyword evidence="2 3" id="KW-0378">Hydrolase</keyword>
<comment type="caution">
    <text evidence="5">The sequence shown here is derived from an EMBL/GenBank/DDBJ whole genome shotgun (WGS) entry which is preliminary data.</text>
</comment>
<dbReference type="InterPro" id="IPR020084">
    <property type="entry name" value="NUDIX_hydrolase_CS"/>
</dbReference>
<protein>
    <submittedName>
        <fullName evidence="5">DNA mismatch repair protein MutT</fullName>
    </submittedName>
</protein>
<evidence type="ECO:0000256" key="2">
    <source>
        <dbReference type="ARBA" id="ARBA00022801"/>
    </source>
</evidence>
<dbReference type="Pfam" id="PF00293">
    <property type="entry name" value="NUDIX"/>
    <property type="match status" value="1"/>
</dbReference>
<evidence type="ECO:0000313" key="5">
    <source>
        <dbReference type="EMBL" id="OYD56286.1"/>
    </source>
</evidence>
<feature type="domain" description="Nudix hydrolase" evidence="4">
    <location>
        <begin position="3"/>
        <end position="130"/>
    </location>
</feature>
<dbReference type="CDD" id="cd02883">
    <property type="entry name" value="NUDIX_Hydrolase"/>
    <property type="match status" value="1"/>
</dbReference>
<comment type="similarity">
    <text evidence="3">Belongs to the Nudix hydrolase family.</text>
</comment>
<dbReference type="RefSeq" id="WP_094253955.1">
    <property type="nucleotide sequence ID" value="NZ_JBHLXL010000004.1"/>
</dbReference>
<dbReference type="GO" id="GO:0016787">
    <property type="term" value="F:hydrolase activity"/>
    <property type="evidence" value="ECO:0007669"/>
    <property type="project" value="UniProtKB-KW"/>
</dbReference>
<name>A0A235F4Q8_9BACL</name>
<dbReference type="Gene3D" id="3.90.79.10">
    <property type="entry name" value="Nucleoside Triphosphate Pyrophosphohydrolase"/>
    <property type="match status" value="1"/>
</dbReference>
<proteinExistence type="inferred from homology"/>
<organism evidence="5 6">
    <name type="scientific">Fictibacillus aquaticus</name>
    <dbReference type="NCBI Taxonomy" id="2021314"/>
    <lineage>
        <taxon>Bacteria</taxon>
        <taxon>Bacillati</taxon>
        <taxon>Bacillota</taxon>
        <taxon>Bacilli</taxon>
        <taxon>Bacillales</taxon>
        <taxon>Fictibacillaceae</taxon>
        <taxon>Fictibacillus</taxon>
    </lineage>
</organism>